<organism evidence="2 3">
    <name type="scientific">Halobaculum roseum</name>
    <dbReference type="NCBI Taxonomy" id="2175149"/>
    <lineage>
        <taxon>Archaea</taxon>
        <taxon>Methanobacteriati</taxon>
        <taxon>Methanobacteriota</taxon>
        <taxon>Stenosarchaea group</taxon>
        <taxon>Halobacteria</taxon>
        <taxon>Halobacteriales</taxon>
        <taxon>Haloferacaceae</taxon>
        <taxon>Halobaculum</taxon>
    </lineage>
</organism>
<evidence type="ECO:0008006" key="4">
    <source>
        <dbReference type="Google" id="ProtNLM"/>
    </source>
</evidence>
<evidence type="ECO:0000313" key="3">
    <source>
        <dbReference type="Proteomes" id="UP001589595"/>
    </source>
</evidence>
<keyword evidence="1" id="KW-0472">Membrane</keyword>
<comment type="caution">
    <text evidence="2">The sequence shown here is derived from an EMBL/GenBank/DDBJ whole genome shotgun (WGS) entry which is preliminary data.</text>
</comment>
<evidence type="ECO:0000256" key="1">
    <source>
        <dbReference type="SAM" id="Phobius"/>
    </source>
</evidence>
<dbReference type="EMBL" id="JBHMAJ010000007">
    <property type="protein sequence ID" value="MFB9824465.1"/>
    <property type="molecule type" value="Genomic_DNA"/>
</dbReference>
<accession>A0ABD5MPU9</accession>
<evidence type="ECO:0000313" key="2">
    <source>
        <dbReference type="EMBL" id="MFB9824465.1"/>
    </source>
</evidence>
<name>A0ABD5MPU9_9EURY</name>
<dbReference type="RefSeq" id="WP_222920880.1">
    <property type="nucleotide sequence ID" value="NZ_CP082286.1"/>
</dbReference>
<dbReference type="GeneID" id="67210905"/>
<gene>
    <name evidence="2" type="ORF">ACFFOL_09840</name>
</gene>
<dbReference type="AlphaFoldDB" id="A0ABD5MPU9"/>
<feature type="transmembrane region" description="Helical" evidence="1">
    <location>
        <begin position="12"/>
        <end position="33"/>
    </location>
</feature>
<feature type="transmembrane region" description="Helical" evidence="1">
    <location>
        <begin position="62"/>
        <end position="80"/>
    </location>
</feature>
<dbReference type="Proteomes" id="UP001589595">
    <property type="component" value="Unassembled WGS sequence"/>
</dbReference>
<keyword evidence="3" id="KW-1185">Reference proteome</keyword>
<keyword evidence="1" id="KW-0812">Transmembrane</keyword>
<keyword evidence="1" id="KW-1133">Transmembrane helix</keyword>
<proteinExistence type="predicted"/>
<sequence>MNQFDITDKIATAFGAGLLLLGIVGLGLVELVAGKPYSPVPLTNEAGEVIATPAIDPTLRTGLVLLGLLVLFVWGLYRAATPDTGVDRTPTEVTAD</sequence>
<protein>
    <recommendedName>
        <fullName evidence="4">Cox cluster protein</fullName>
    </recommendedName>
</protein>
<reference evidence="2" key="1">
    <citation type="submission" date="2024-09" db="EMBL/GenBank/DDBJ databases">
        <authorList>
            <person name="Sun Q."/>
        </authorList>
    </citation>
    <scope>NUCLEOTIDE SEQUENCE [LARGE SCALE GENOMIC DNA]</scope>
    <source>
        <strain evidence="2">JCM 31273</strain>
    </source>
</reference>